<comment type="caution">
    <text evidence="3">The sequence shown here is derived from an EMBL/GenBank/DDBJ whole genome shotgun (WGS) entry which is preliminary data.</text>
</comment>
<feature type="transmembrane region" description="Helical" evidence="2">
    <location>
        <begin position="103"/>
        <end position="123"/>
    </location>
</feature>
<feature type="region of interest" description="Disordered" evidence="1">
    <location>
        <begin position="277"/>
        <end position="310"/>
    </location>
</feature>
<keyword evidence="2" id="KW-0812">Transmembrane</keyword>
<feature type="transmembrane region" description="Helical" evidence="2">
    <location>
        <begin position="73"/>
        <end position="91"/>
    </location>
</feature>
<accession>A0ABD5XWG0</accession>
<keyword evidence="4" id="KW-1185">Reference proteome</keyword>
<protein>
    <submittedName>
        <fullName evidence="3">Uncharacterized protein</fullName>
    </submittedName>
</protein>
<keyword evidence="2" id="KW-0472">Membrane</keyword>
<evidence type="ECO:0000256" key="2">
    <source>
        <dbReference type="SAM" id="Phobius"/>
    </source>
</evidence>
<dbReference type="EMBL" id="JBHSZG010000008">
    <property type="protein sequence ID" value="MFC7138050.1"/>
    <property type="molecule type" value="Genomic_DNA"/>
</dbReference>
<dbReference type="Proteomes" id="UP001596368">
    <property type="component" value="Unassembled WGS sequence"/>
</dbReference>
<proteinExistence type="predicted"/>
<feature type="compositionally biased region" description="Polar residues" evidence="1">
    <location>
        <begin position="277"/>
        <end position="286"/>
    </location>
</feature>
<evidence type="ECO:0000256" key="1">
    <source>
        <dbReference type="SAM" id="MobiDB-lite"/>
    </source>
</evidence>
<keyword evidence="2" id="KW-1133">Transmembrane helix</keyword>
<dbReference type="AlphaFoldDB" id="A0ABD5XWG0"/>
<feature type="transmembrane region" description="Helical" evidence="2">
    <location>
        <begin position="144"/>
        <end position="169"/>
    </location>
</feature>
<evidence type="ECO:0000313" key="4">
    <source>
        <dbReference type="Proteomes" id="UP001596368"/>
    </source>
</evidence>
<feature type="transmembrane region" description="Helical" evidence="2">
    <location>
        <begin position="40"/>
        <end position="61"/>
    </location>
</feature>
<gene>
    <name evidence="3" type="ORF">ACFQRB_19445</name>
</gene>
<organism evidence="3 4">
    <name type="scientific">Halobaculum litoreum</name>
    <dbReference type="NCBI Taxonomy" id="3031998"/>
    <lineage>
        <taxon>Archaea</taxon>
        <taxon>Methanobacteriati</taxon>
        <taxon>Methanobacteriota</taxon>
        <taxon>Stenosarchaea group</taxon>
        <taxon>Halobacteria</taxon>
        <taxon>Halobacteriales</taxon>
        <taxon>Haloferacaceae</taxon>
        <taxon>Halobaculum</taxon>
    </lineage>
</organism>
<sequence>MNQTTLTRRPALVAAVGYVCLHVAVVVVGAVATGGDTGTLVAAGFSSLAYYLLITAFGVVLLTATVPSLPRGWWVAGGTLAAALVAVRYAFGTAAGVLTVGSLFALVFLPYVVAAGVVVRLLVTRVGGERLRGLPGHPLTRRGLFVAGLLLVATVGGSVLAVATAPAAVPPSDWSADRQLEYLERTDQRDRETGAMADRSRDYRRADRVLSLLAAGRADDPEQWLDAAVVLQHGTCPEHFEVAHRLALAANDSTAVEATDWVHLTYDRWQLSMGQPQRYGTQTGTQPVDAECHPPVPAELDPAAPLESVA</sequence>
<reference evidence="3 4" key="1">
    <citation type="journal article" date="2019" name="Int. J. Syst. Evol. Microbiol.">
        <title>The Global Catalogue of Microorganisms (GCM) 10K type strain sequencing project: providing services to taxonomists for standard genome sequencing and annotation.</title>
        <authorList>
            <consortium name="The Broad Institute Genomics Platform"/>
            <consortium name="The Broad Institute Genome Sequencing Center for Infectious Disease"/>
            <person name="Wu L."/>
            <person name="Ma J."/>
        </authorList>
    </citation>
    <scope>NUCLEOTIDE SEQUENCE [LARGE SCALE GENOMIC DNA]</scope>
    <source>
        <strain evidence="3 4">DT92</strain>
    </source>
</reference>
<feature type="transmembrane region" description="Helical" evidence="2">
    <location>
        <begin position="12"/>
        <end position="34"/>
    </location>
</feature>
<evidence type="ECO:0000313" key="3">
    <source>
        <dbReference type="EMBL" id="MFC7138050.1"/>
    </source>
</evidence>
<name>A0ABD5XWG0_9EURY</name>